<accession>A0A0M9WIS3</accession>
<feature type="compositionally biased region" description="Polar residues" evidence="1">
    <location>
        <begin position="8"/>
        <end position="23"/>
    </location>
</feature>
<evidence type="ECO:0000313" key="2">
    <source>
        <dbReference type="EMBL" id="KOS46473.1"/>
    </source>
</evidence>
<evidence type="ECO:0000313" key="3">
    <source>
        <dbReference type="Proteomes" id="UP000037696"/>
    </source>
</evidence>
<comment type="caution">
    <text evidence="2">The sequence shown here is derived from an EMBL/GenBank/DDBJ whole genome shotgun (WGS) entry which is preliminary data.</text>
</comment>
<dbReference type="AlphaFoldDB" id="A0A0M9WIS3"/>
<reference evidence="2 3" key="1">
    <citation type="submission" date="2015-08" db="EMBL/GenBank/DDBJ databases">
        <title>Genome sequencing of Penicillium nordicum.</title>
        <authorList>
            <person name="Nguyen H.D."/>
            <person name="Seifert K.A."/>
        </authorList>
    </citation>
    <scope>NUCLEOTIDE SEQUENCE [LARGE SCALE GENOMIC DNA]</scope>
    <source>
        <strain evidence="2 3">DAOMC 185683</strain>
    </source>
</reference>
<dbReference type="Proteomes" id="UP000037696">
    <property type="component" value="Unassembled WGS sequence"/>
</dbReference>
<proteinExistence type="predicted"/>
<dbReference type="EMBL" id="LHQQ01000028">
    <property type="protein sequence ID" value="KOS46473.1"/>
    <property type="molecule type" value="Genomic_DNA"/>
</dbReference>
<gene>
    <name evidence="2" type="ORF">ACN38_g2549</name>
</gene>
<sequence>MSLDSDAESPNSKRNMHSQETSGESGGFTRHVQEFSGESSTVPKKREQINIEGDVQFAFLLLLRSLCIKAGNLSHQWFPGCRDFQSKTTLGKASITAIPDGRLIRPSPTGCVTARSYMLFIIETKTYPNELIDLHGL</sequence>
<keyword evidence="3" id="KW-1185">Reference proteome</keyword>
<feature type="region of interest" description="Disordered" evidence="1">
    <location>
        <begin position="1"/>
        <end position="47"/>
    </location>
</feature>
<name>A0A0M9WIS3_9EURO</name>
<evidence type="ECO:0000256" key="1">
    <source>
        <dbReference type="SAM" id="MobiDB-lite"/>
    </source>
</evidence>
<organism evidence="2 3">
    <name type="scientific">Penicillium nordicum</name>
    <dbReference type="NCBI Taxonomy" id="229535"/>
    <lineage>
        <taxon>Eukaryota</taxon>
        <taxon>Fungi</taxon>
        <taxon>Dikarya</taxon>
        <taxon>Ascomycota</taxon>
        <taxon>Pezizomycotina</taxon>
        <taxon>Eurotiomycetes</taxon>
        <taxon>Eurotiomycetidae</taxon>
        <taxon>Eurotiales</taxon>
        <taxon>Aspergillaceae</taxon>
        <taxon>Penicillium</taxon>
    </lineage>
</organism>
<protein>
    <submittedName>
        <fullName evidence="2">Uncharacterized protein</fullName>
    </submittedName>
</protein>